<dbReference type="OrthoDB" id="7856862at2"/>
<reference evidence="1" key="2">
    <citation type="submission" date="2020-09" db="EMBL/GenBank/DDBJ databases">
        <authorList>
            <person name="Sun Q."/>
            <person name="Zhou Y."/>
        </authorList>
    </citation>
    <scope>NUCLEOTIDE SEQUENCE</scope>
    <source>
        <strain evidence="1">CGMCC 1.12426</strain>
    </source>
</reference>
<dbReference type="EMBL" id="BMFA01000005">
    <property type="protein sequence ID" value="GGB46813.1"/>
    <property type="molecule type" value="Genomic_DNA"/>
</dbReference>
<keyword evidence="2" id="KW-1185">Reference proteome</keyword>
<organism evidence="1 2">
    <name type="scientific">Roseibium aquae</name>
    <dbReference type="NCBI Taxonomy" id="1323746"/>
    <lineage>
        <taxon>Bacteria</taxon>
        <taxon>Pseudomonadati</taxon>
        <taxon>Pseudomonadota</taxon>
        <taxon>Alphaproteobacteria</taxon>
        <taxon>Hyphomicrobiales</taxon>
        <taxon>Stappiaceae</taxon>
        <taxon>Roseibium</taxon>
    </lineage>
</organism>
<comment type="caution">
    <text evidence="1">The sequence shown here is derived from an EMBL/GenBank/DDBJ whole genome shotgun (WGS) entry which is preliminary data.</text>
</comment>
<protein>
    <submittedName>
        <fullName evidence="1">Uncharacterized protein</fullName>
    </submittedName>
</protein>
<proteinExistence type="predicted"/>
<name>A0A916TID1_9HYPH</name>
<dbReference type="InterPro" id="IPR054233">
    <property type="entry name" value="DUF6958"/>
</dbReference>
<accession>A0A916TID1</accession>
<reference evidence="1" key="1">
    <citation type="journal article" date="2014" name="Int. J. Syst. Evol. Microbiol.">
        <title>Complete genome sequence of Corynebacterium casei LMG S-19264T (=DSM 44701T), isolated from a smear-ripened cheese.</title>
        <authorList>
            <consortium name="US DOE Joint Genome Institute (JGI-PGF)"/>
            <person name="Walter F."/>
            <person name="Albersmeier A."/>
            <person name="Kalinowski J."/>
            <person name="Ruckert C."/>
        </authorList>
    </citation>
    <scope>NUCLEOTIDE SEQUENCE</scope>
    <source>
        <strain evidence="1">CGMCC 1.12426</strain>
    </source>
</reference>
<dbReference type="RefSeq" id="WP_150496035.1">
    <property type="nucleotide sequence ID" value="NZ_BMFA01000005.1"/>
</dbReference>
<dbReference type="AlphaFoldDB" id="A0A916TID1"/>
<dbReference type="Pfam" id="PF22278">
    <property type="entry name" value="DUF6958"/>
    <property type="match status" value="1"/>
</dbReference>
<sequence length="109" mass="11944">MSDDKIEIENVTSPGRTERVNRAKYEAMREALLAILPDKAPGLKVPDAKAALLPLLPDTLFPGGDKAGWWLKAVQLDLEAKGIIKRAPSKPVQLYRKRSGHMNVSADAI</sequence>
<gene>
    <name evidence="1" type="ORF">GCM10011316_18640</name>
</gene>
<evidence type="ECO:0000313" key="1">
    <source>
        <dbReference type="EMBL" id="GGB46813.1"/>
    </source>
</evidence>
<evidence type="ECO:0000313" key="2">
    <source>
        <dbReference type="Proteomes" id="UP000605148"/>
    </source>
</evidence>
<dbReference type="Proteomes" id="UP000605148">
    <property type="component" value="Unassembled WGS sequence"/>
</dbReference>